<dbReference type="RefSeq" id="WP_353983998.1">
    <property type="nucleotide sequence ID" value="NZ_JBEWLY010000013.1"/>
</dbReference>
<feature type="domain" description="DNA primase/polymerase bifunctional N-terminal" evidence="1">
    <location>
        <begin position="24"/>
        <end position="177"/>
    </location>
</feature>
<gene>
    <name evidence="2" type="ORF">ABVV53_08755</name>
</gene>
<reference evidence="2 3" key="1">
    <citation type="submission" date="2024-07" db="EMBL/GenBank/DDBJ databases">
        <title>Novosphingobium kalidii RD2P27.</title>
        <authorList>
            <person name="Sun J.-Q."/>
        </authorList>
    </citation>
    <scope>NUCLEOTIDE SEQUENCE [LARGE SCALE GENOMIC DNA]</scope>
    <source>
        <strain evidence="2 3">RD2P27</strain>
    </source>
</reference>
<accession>A0ABV2D0Z7</accession>
<dbReference type="InterPro" id="IPR015330">
    <property type="entry name" value="DNA_primase/pol_bifunc_N"/>
</dbReference>
<evidence type="ECO:0000259" key="1">
    <source>
        <dbReference type="SMART" id="SM00943"/>
    </source>
</evidence>
<dbReference type="SMART" id="SM00943">
    <property type="entry name" value="Prim-Pol"/>
    <property type="match status" value="1"/>
</dbReference>
<dbReference type="EMBL" id="JBEWLY010000013">
    <property type="protein sequence ID" value="MET1755546.1"/>
    <property type="molecule type" value="Genomic_DNA"/>
</dbReference>
<dbReference type="Pfam" id="PF09250">
    <property type="entry name" value="Prim-Pol"/>
    <property type="match status" value="1"/>
</dbReference>
<proteinExistence type="predicted"/>
<name>A0ABV2D0Z7_9SPHN</name>
<protein>
    <submittedName>
        <fullName evidence="2">Bifunctional DNA primase/polymerase</fullName>
    </submittedName>
</protein>
<evidence type="ECO:0000313" key="3">
    <source>
        <dbReference type="Proteomes" id="UP001548713"/>
    </source>
</evidence>
<organism evidence="2 3">
    <name type="scientific">Novosphingobium kalidii</name>
    <dbReference type="NCBI Taxonomy" id="3230299"/>
    <lineage>
        <taxon>Bacteria</taxon>
        <taxon>Pseudomonadati</taxon>
        <taxon>Pseudomonadota</taxon>
        <taxon>Alphaproteobacteria</taxon>
        <taxon>Sphingomonadales</taxon>
        <taxon>Sphingomonadaceae</taxon>
        <taxon>Novosphingobium</taxon>
    </lineage>
</organism>
<keyword evidence="3" id="KW-1185">Reference proteome</keyword>
<sequence length="442" mass="48463">MTPKVGQVTSDELGHEIVRYADTARVLLENGYVPIPIPRRSKRAKLKNWQTRSSSYLSDALLQKEIQRYPNHGVALRCGSLIALDLDWTDPRRIAEAQSVVRSIVAGDPLVREGQAPRRALLYLAAEPIRKRQCASFDIQGTGTYIMAFGIHPTGQPYRWVGRSPMDVPLADLPVITSSQVDQIIRALAPTPAASQAASSSMNASSRHSAKRVLDGRDALLTAIVYEIWSRGMNEVDKLAAKAWRLFEEKADLSRPKRGGTKPWTIADARQKAKYLLARAAEGKVKRSTGFGEILTYSPALEPFARATDALGARGHLSPSAVRLSQLMLCFCRNGSGCYVSVEKLARQLDLAQGSVKRLRARLVAAQLWIRRVQGKGRGSRSEYVPCLEAAIVAAEKVTALGALITSRGGEEGLEEPHREEKRSSNIEDFISLGRWSVGGGT</sequence>
<evidence type="ECO:0000313" key="2">
    <source>
        <dbReference type="EMBL" id="MET1755546.1"/>
    </source>
</evidence>
<comment type="caution">
    <text evidence="2">The sequence shown here is derived from an EMBL/GenBank/DDBJ whole genome shotgun (WGS) entry which is preliminary data.</text>
</comment>
<dbReference type="SUPFAM" id="SSF56747">
    <property type="entry name" value="Prim-pol domain"/>
    <property type="match status" value="1"/>
</dbReference>
<dbReference type="Proteomes" id="UP001548713">
    <property type="component" value="Unassembled WGS sequence"/>
</dbReference>